<name>A0ABQ8RWN2_PERAM</name>
<dbReference type="Proteomes" id="UP001148838">
    <property type="component" value="Unassembled WGS sequence"/>
</dbReference>
<dbReference type="PANTHER" id="PTHR37162:SF1">
    <property type="entry name" value="BED-TYPE DOMAIN-CONTAINING PROTEIN"/>
    <property type="match status" value="1"/>
</dbReference>
<gene>
    <name evidence="1" type="ORF">ANN_26873</name>
</gene>
<comment type="caution">
    <text evidence="1">The sequence shown here is derived from an EMBL/GenBank/DDBJ whole genome shotgun (WGS) entry which is preliminary data.</text>
</comment>
<reference evidence="1 2" key="1">
    <citation type="journal article" date="2022" name="Allergy">
        <title>Genome assembly and annotation of Periplaneta americana reveal a comprehensive cockroach allergen profile.</title>
        <authorList>
            <person name="Wang L."/>
            <person name="Xiong Q."/>
            <person name="Saelim N."/>
            <person name="Wang L."/>
            <person name="Nong W."/>
            <person name="Wan A.T."/>
            <person name="Shi M."/>
            <person name="Liu X."/>
            <person name="Cao Q."/>
            <person name="Hui J.H.L."/>
            <person name="Sookrung N."/>
            <person name="Leung T.F."/>
            <person name="Tungtrongchitr A."/>
            <person name="Tsui S.K.W."/>
        </authorList>
    </citation>
    <scope>NUCLEOTIDE SEQUENCE [LARGE SCALE GENOMIC DNA]</scope>
    <source>
        <strain evidence="1">PWHHKU_190912</strain>
    </source>
</reference>
<dbReference type="InterPro" id="IPR012337">
    <property type="entry name" value="RNaseH-like_sf"/>
</dbReference>
<accession>A0ABQ8RWN2</accession>
<proteinExistence type="predicted"/>
<sequence length="218" mass="24030">MCKNTFSDSSIANKVQLHRSKCTNIIKNVLAPHFEKALLDDVNTGPFSILIDESNDISVTKMLGIAIIYFSKQSVGKLESTFLALAELDTCDSESIVAAVRETLRSKGLDIKYLKGIGVDNASVMSGVNNRVYAKLRSECPGLTMIRCVCHSLQLAVSSASDCLPTNLDFLVREPYNWFSHSALRRNAYKALRVFAAINDGHSPKKYCTELPDSLAVY</sequence>
<evidence type="ECO:0000313" key="1">
    <source>
        <dbReference type="EMBL" id="KAJ4426064.1"/>
    </source>
</evidence>
<dbReference type="SUPFAM" id="SSF53098">
    <property type="entry name" value="Ribonuclease H-like"/>
    <property type="match status" value="1"/>
</dbReference>
<keyword evidence="2" id="KW-1185">Reference proteome</keyword>
<organism evidence="1 2">
    <name type="scientific">Periplaneta americana</name>
    <name type="common">American cockroach</name>
    <name type="synonym">Blatta americana</name>
    <dbReference type="NCBI Taxonomy" id="6978"/>
    <lineage>
        <taxon>Eukaryota</taxon>
        <taxon>Metazoa</taxon>
        <taxon>Ecdysozoa</taxon>
        <taxon>Arthropoda</taxon>
        <taxon>Hexapoda</taxon>
        <taxon>Insecta</taxon>
        <taxon>Pterygota</taxon>
        <taxon>Neoptera</taxon>
        <taxon>Polyneoptera</taxon>
        <taxon>Dictyoptera</taxon>
        <taxon>Blattodea</taxon>
        <taxon>Blattoidea</taxon>
        <taxon>Blattidae</taxon>
        <taxon>Blattinae</taxon>
        <taxon>Periplaneta</taxon>
    </lineage>
</organism>
<dbReference type="PANTHER" id="PTHR37162">
    <property type="entry name" value="HAT FAMILY DIMERISATION DOMAINCONTAINING PROTEIN-RELATED"/>
    <property type="match status" value="1"/>
</dbReference>
<protein>
    <submittedName>
        <fullName evidence="1">Uncharacterized protein</fullName>
    </submittedName>
</protein>
<evidence type="ECO:0000313" key="2">
    <source>
        <dbReference type="Proteomes" id="UP001148838"/>
    </source>
</evidence>
<dbReference type="EMBL" id="JAJSOF020000040">
    <property type="protein sequence ID" value="KAJ4426064.1"/>
    <property type="molecule type" value="Genomic_DNA"/>
</dbReference>